<evidence type="ECO:0000313" key="5">
    <source>
        <dbReference type="Proteomes" id="UP000177126"/>
    </source>
</evidence>
<dbReference type="AlphaFoldDB" id="A0A1G2FR12"/>
<dbReference type="PANTHER" id="PTHR46401">
    <property type="entry name" value="GLYCOSYLTRANSFERASE WBBK-RELATED"/>
    <property type="match status" value="1"/>
</dbReference>
<dbReference type="Pfam" id="PF00534">
    <property type="entry name" value="Glycos_transf_1"/>
    <property type="match status" value="1"/>
</dbReference>
<evidence type="ECO:0000259" key="3">
    <source>
        <dbReference type="Pfam" id="PF13439"/>
    </source>
</evidence>
<gene>
    <name evidence="4" type="ORF">A3B04_02100</name>
</gene>
<evidence type="ECO:0000313" key="4">
    <source>
        <dbReference type="EMBL" id="OGZ39961.1"/>
    </source>
</evidence>
<protein>
    <recommendedName>
        <fullName evidence="6">Glycosyl transferase family 1 domain-containing protein</fullName>
    </recommendedName>
</protein>
<dbReference type="InterPro" id="IPR028098">
    <property type="entry name" value="Glyco_trans_4-like_N"/>
</dbReference>
<feature type="domain" description="Glycosyltransferase subfamily 4-like N-terminal" evidence="3">
    <location>
        <begin position="89"/>
        <end position="213"/>
    </location>
</feature>
<dbReference type="CDD" id="cd03809">
    <property type="entry name" value="GT4_MtfB-like"/>
    <property type="match status" value="1"/>
</dbReference>
<dbReference type="Gene3D" id="3.40.50.2000">
    <property type="entry name" value="Glycogen Phosphorylase B"/>
    <property type="match status" value="2"/>
</dbReference>
<keyword evidence="1" id="KW-0808">Transferase</keyword>
<evidence type="ECO:0000256" key="1">
    <source>
        <dbReference type="ARBA" id="ARBA00022679"/>
    </source>
</evidence>
<dbReference type="PANTHER" id="PTHR46401:SF2">
    <property type="entry name" value="GLYCOSYLTRANSFERASE WBBK-RELATED"/>
    <property type="match status" value="1"/>
</dbReference>
<sequence length="439" mass="49953">MMIGINAAAAVKQPRTGVEEYTYQLIKHLTMLTEAREHRFLLYLPVEARRMKAGETEVIVNLSTSFRSAQGISPEQASRSRAAGASKANLFDFPLPLNFEIKILRWPLPFLWTQIRLAWEMWRRKPDVLFIPVHILPFGAPKNSVATIHGLEYEYFPKDYSLWRRLYLRWSTKRAARRAKKLIAVSESTKNDLIKFYGADAGKIEVVYHGVNFSNPSLPLLNLRGGEIHPNPPFQKEGEISPLNLRGSEGELCKPYILYIGRIETKKNIQGILETYKILKEQYNIPHELILAGAPGYGYDNLKFKIANLKLKITEIGYIDEATKWQLFSKADVFLFPSFYEGFGLPVLEAQSAGVPVVISYNSSLPEIAGEGALFVNPLNPAQIAEAVKSIIDDKILRDRLIKLGFENVKRFSWEKCARETLDTLLNYKSFTNITNKNL</sequence>
<proteinExistence type="predicted"/>
<evidence type="ECO:0008006" key="6">
    <source>
        <dbReference type="Google" id="ProtNLM"/>
    </source>
</evidence>
<dbReference type="EMBL" id="MHNF01000044">
    <property type="protein sequence ID" value="OGZ39961.1"/>
    <property type="molecule type" value="Genomic_DNA"/>
</dbReference>
<accession>A0A1G2FR12</accession>
<dbReference type="GO" id="GO:0009103">
    <property type="term" value="P:lipopolysaccharide biosynthetic process"/>
    <property type="evidence" value="ECO:0007669"/>
    <property type="project" value="TreeGrafter"/>
</dbReference>
<dbReference type="GO" id="GO:0016757">
    <property type="term" value="F:glycosyltransferase activity"/>
    <property type="evidence" value="ECO:0007669"/>
    <property type="project" value="InterPro"/>
</dbReference>
<dbReference type="Pfam" id="PF13439">
    <property type="entry name" value="Glyco_transf_4"/>
    <property type="match status" value="1"/>
</dbReference>
<dbReference type="InterPro" id="IPR001296">
    <property type="entry name" value="Glyco_trans_1"/>
</dbReference>
<dbReference type="SUPFAM" id="SSF53756">
    <property type="entry name" value="UDP-Glycosyltransferase/glycogen phosphorylase"/>
    <property type="match status" value="1"/>
</dbReference>
<organism evidence="4 5">
    <name type="scientific">Candidatus Portnoybacteria bacterium RIFCSPLOWO2_02_FULL_39_11</name>
    <dbReference type="NCBI Taxonomy" id="1802001"/>
    <lineage>
        <taxon>Bacteria</taxon>
        <taxon>Candidatus Portnoyibacteriota</taxon>
    </lineage>
</organism>
<evidence type="ECO:0000259" key="2">
    <source>
        <dbReference type="Pfam" id="PF00534"/>
    </source>
</evidence>
<dbReference type="Proteomes" id="UP000177126">
    <property type="component" value="Unassembled WGS sequence"/>
</dbReference>
<reference evidence="4 5" key="1">
    <citation type="journal article" date="2016" name="Nat. Commun.">
        <title>Thousands of microbial genomes shed light on interconnected biogeochemical processes in an aquifer system.</title>
        <authorList>
            <person name="Anantharaman K."/>
            <person name="Brown C.T."/>
            <person name="Hug L.A."/>
            <person name="Sharon I."/>
            <person name="Castelle C.J."/>
            <person name="Probst A.J."/>
            <person name="Thomas B.C."/>
            <person name="Singh A."/>
            <person name="Wilkins M.J."/>
            <person name="Karaoz U."/>
            <person name="Brodie E.L."/>
            <person name="Williams K.H."/>
            <person name="Hubbard S.S."/>
            <person name="Banfield J.F."/>
        </authorList>
    </citation>
    <scope>NUCLEOTIDE SEQUENCE [LARGE SCALE GENOMIC DNA]</scope>
</reference>
<name>A0A1G2FR12_9BACT</name>
<comment type="caution">
    <text evidence="4">The sequence shown here is derived from an EMBL/GenBank/DDBJ whole genome shotgun (WGS) entry which is preliminary data.</text>
</comment>
<feature type="domain" description="Glycosyl transferase family 1" evidence="2">
    <location>
        <begin position="254"/>
        <end position="403"/>
    </location>
</feature>